<dbReference type="PANTHER" id="PTHR43643">
    <property type="entry name" value="HISTIDINOL-PHOSPHATE AMINOTRANSFERASE 2"/>
    <property type="match status" value="1"/>
</dbReference>
<comment type="cofactor">
    <cofactor evidence="1 11">
        <name>pyridoxal 5'-phosphate</name>
        <dbReference type="ChEBI" id="CHEBI:597326"/>
    </cofactor>
</comment>
<dbReference type="EC" id="2.6.1.9" evidence="11"/>
<comment type="pathway">
    <text evidence="2 11">Amino-acid biosynthesis; L-histidine biosynthesis; L-histidine from 5-phospho-alpha-D-ribose 1-diphosphate: step 7/9.</text>
</comment>
<dbReference type="Pfam" id="PF00155">
    <property type="entry name" value="Aminotran_1_2"/>
    <property type="match status" value="1"/>
</dbReference>
<evidence type="ECO:0000313" key="14">
    <source>
        <dbReference type="Proteomes" id="UP001596297"/>
    </source>
</evidence>
<evidence type="ECO:0000256" key="9">
    <source>
        <dbReference type="ARBA" id="ARBA00023102"/>
    </source>
</evidence>
<evidence type="ECO:0000256" key="1">
    <source>
        <dbReference type="ARBA" id="ARBA00001933"/>
    </source>
</evidence>
<keyword evidence="6 11" id="KW-0028">Amino-acid biosynthesis</keyword>
<dbReference type="InterPro" id="IPR015424">
    <property type="entry name" value="PyrdxlP-dep_Trfase"/>
</dbReference>
<dbReference type="SUPFAM" id="SSF53383">
    <property type="entry name" value="PLP-dependent transferases"/>
    <property type="match status" value="1"/>
</dbReference>
<evidence type="ECO:0000256" key="10">
    <source>
        <dbReference type="ARBA" id="ARBA00047481"/>
    </source>
</evidence>
<evidence type="ECO:0000256" key="11">
    <source>
        <dbReference type="HAMAP-Rule" id="MF_01023"/>
    </source>
</evidence>
<dbReference type="Proteomes" id="UP001596297">
    <property type="component" value="Unassembled WGS sequence"/>
</dbReference>
<evidence type="ECO:0000259" key="12">
    <source>
        <dbReference type="Pfam" id="PF00155"/>
    </source>
</evidence>
<comment type="similarity">
    <text evidence="3 11">Belongs to the class-II pyridoxal-phosphate-dependent aminotransferase family. Histidinol-phosphate aminotransferase subfamily.</text>
</comment>
<dbReference type="EMBL" id="JBHSWD010000001">
    <property type="protein sequence ID" value="MFC6591966.1"/>
    <property type="molecule type" value="Genomic_DNA"/>
</dbReference>
<dbReference type="InterPro" id="IPR005861">
    <property type="entry name" value="HisP_aminotrans"/>
</dbReference>
<keyword evidence="8 11" id="KW-0663">Pyridoxal phosphate</keyword>
<dbReference type="GO" id="GO:0004400">
    <property type="term" value="F:histidinol-phosphate transaminase activity"/>
    <property type="evidence" value="ECO:0007669"/>
    <property type="project" value="UniProtKB-EC"/>
</dbReference>
<dbReference type="Gene3D" id="3.40.640.10">
    <property type="entry name" value="Type I PLP-dependent aspartate aminotransferase-like (Major domain)"/>
    <property type="match status" value="1"/>
</dbReference>
<organism evidence="13 14">
    <name type="scientific">Deinococcus lacus</name>
    <dbReference type="NCBI Taxonomy" id="392561"/>
    <lineage>
        <taxon>Bacteria</taxon>
        <taxon>Thermotogati</taxon>
        <taxon>Deinococcota</taxon>
        <taxon>Deinococci</taxon>
        <taxon>Deinococcales</taxon>
        <taxon>Deinococcaceae</taxon>
        <taxon>Deinococcus</taxon>
    </lineage>
</organism>
<dbReference type="PROSITE" id="PS00599">
    <property type="entry name" value="AA_TRANSFER_CLASS_2"/>
    <property type="match status" value="1"/>
</dbReference>
<name>A0ABW1YD03_9DEIO</name>
<keyword evidence="7 11" id="KW-0808">Transferase</keyword>
<accession>A0ABW1YD03</accession>
<reference evidence="14" key="1">
    <citation type="journal article" date="2019" name="Int. J. Syst. Evol. Microbiol.">
        <title>The Global Catalogue of Microorganisms (GCM) 10K type strain sequencing project: providing services to taxonomists for standard genome sequencing and annotation.</title>
        <authorList>
            <consortium name="The Broad Institute Genomics Platform"/>
            <consortium name="The Broad Institute Genome Sequencing Center for Infectious Disease"/>
            <person name="Wu L."/>
            <person name="Ma J."/>
        </authorList>
    </citation>
    <scope>NUCLEOTIDE SEQUENCE [LARGE SCALE GENOMIC DNA]</scope>
    <source>
        <strain evidence="14">CGMCC 1.15772</strain>
    </source>
</reference>
<evidence type="ECO:0000313" key="13">
    <source>
        <dbReference type="EMBL" id="MFC6591966.1"/>
    </source>
</evidence>
<dbReference type="HAMAP" id="MF_01023">
    <property type="entry name" value="HisC_aminotrans_2"/>
    <property type="match status" value="1"/>
</dbReference>
<comment type="caution">
    <text evidence="13">The sequence shown here is derived from an EMBL/GenBank/DDBJ whole genome shotgun (WGS) entry which is preliminary data.</text>
</comment>
<feature type="domain" description="Aminotransferase class I/classII large" evidence="12">
    <location>
        <begin position="28"/>
        <end position="349"/>
    </location>
</feature>
<dbReference type="InterPro" id="IPR050106">
    <property type="entry name" value="HistidinolP_aminotransfase"/>
</dbReference>
<protein>
    <recommendedName>
        <fullName evidence="11">Histidinol-phosphate aminotransferase</fullName>
        <ecNumber evidence="11">2.6.1.9</ecNumber>
    </recommendedName>
    <alternativeName>
        <fullName evidence="11">Imidazole acetol-phosphate transaminase</fullName>
    </alternativeName>
</protein>
<dbReference type="CDD" id="cd00609">
    <property type="entry name" value="AAT_like"/>
    <property type="match status" value="1"/>
</dbReference>
<comment type="catalytic activity">
    <reaction evidence="10 11">
        <text>L-histidinol phosphate + 2-oxoglutarate = 3-(imidazol-4-yl)-2-oxopropyl phosphate + L-glutamate</text>
        <dbReference type="Rhea" id="RHEA:23744"/>
        <dbReference type="ChEBI" id="CHEBI:16810"/>
        <dbReference type="ChEBI" id="CHEBI:29985"/>
        <dbReference type="ChEBI" id="CHEBI:57766"/>
        <dbReference type="ChEBI" id="CHEBI:57980"/>
        <dbReference type="EC" id="2.6.1.9"/>
    </reaction>
</comment>
<sequence length="353" mass="38655">MTKPHSLPLRESVRRIPAYPYNPSAARIKLDQNESPYDFPAELKALAAERMLERSWNRYPDLGAERLRAKVAAYENWDEGGVVLSAGSNVLIKIMTELAGIDQTVLTTAPTFAVYNLEAQMLGAKLVQVPLQADLSLPVEGLKAALKSETPGVLAVIQPHAPTGHVDSETAVRDVVEAASGWTVMLDEAYRDYAGTDYRDLVRAHPGAMTLRTFSKAWGLAGIRLGYVLTHPELAAQIRKLVPAFSINVLTECVAEVALEHPQYMQQRVAELGRERERIMQAFEGHAWQVYPSHTNFFLVKTPDDAAAIAHLAQHDLVVRPQAGLPVIGDCLRVTVGSPAENDALIAAIEAAR</sequence>
<comment type="subunit">
    <text evidence="4 11">Homodimer.</text>
</comment>
<keyword evidence="14" id="KW-1185">Reference proteome</keyword>
<evidence type="ECO:0000256" key="8">
    <source>
        <dbReference type="ARBA" id="ARBA00022898"/>
    </source>
</evidence>
<evidence type="ECO:0000256" key="4">
    <source>
        <dbReference type="ARBA" id="ARBA00011738"/>
    </source>
</evidence>
<keyword evidence="5 11" id="KW-0032">Aminotransferase</keyword>
<evidence type="ECO:0000256" key="6">
    <source>
        <dbReference type="ARBA" id="ARBA00022605"/>
    </source>
</evidence>
<dbReference type="PANTHER" id="PTHR43643:SF6">
    <property type="entry name" value="HISTIDINOL-PHOSPHATE AMINOTRANSFERASE"/>
    <property type="match status" value="1"/>
</dbReference>
<evidence type="ECO:0000256" key="5">
    <source>
        <dbReference type="ARBA" id="ARBA00022576"/>
    </source>
</evidence>
<proteinExistence type="inferred from homology"/>
<dbReference type="InterPro" id="IPR015422">
    <property type="entry name" value="PyrdxlP-dep_Trfase_small"/>
</dbReference>
<dbReference type="RefSeq" id="WP_380082981.1">
    <property type="nucleotide sequence ID" value="NZ_JBHSWD010000001.1"/>
</dbReference>
<evidence type="ECO:0000256" key="3">
    <source>
        <dbReference type="ARBA" id="ARBA00007970"/>
    </source>
</evidence>
<gene>
    <name evidence="11" type="primary">hisC</name>
    <name evidence="13" type="ORF">ACFP81_08085</name>
</gene>
<evidence type="ECO:0000256" key="2">
    <source>
        <dbReference type="ARBA" id="ARBA00005011"/>
    </source>
</evidence>
<evidence type="ECO:0000256" key="7">
    <source>
        <dbReference type="ARBA" id="ARBA00022679"/>
    </source>
</evidence>
<keyword evidence="9 11" id="KW-0368">Histidine biosynthesis</keyword>
<dbReference type="InterPro" id="IPR001917">
    <property type="entry name" value="Aminotrans_II_pyridoxalP_BS"/>
</dbReference>
<feature type="modified residue" description="N6-(pyridoxal phosphate)lysine" evidence="11">
    <location>
        <position position="216"/>
    </location>
</feature>
<dbReference type="InterPro" id="IPR004839">
    <property type="entry name" value="Aminotransferase_I/II_large"/>
</dbReference>
<dbReference type="Gene3D" id="3.90.1150.10">
    <property type="entry name" value="Aspartate Aminotransferase, domain 1"/>
    <property type="match status" value="1"/>
</dbReference>
<dbReference type="InterPro" id="IPR015421">
    <property type="entry name" value="PyrdxlP-dep_Trfase_major"/>
</dbReference>